<protein>
    <submittedName>
        <fullName evidence="2">Uncharacterized protein</fullName>
    </submittedName>
</protein>
<keyword evidence="3" id="KW-1185">Reference proteome</keyword>
<dbReference type="AlphaFoldDB" id="A0A7X6K6C9"/>
<feature type="region of interest" description="Disordered" evidence="1">
    <location>
        <begin position="1"/>
        <end position="91"/>
    </location>
</feature>
<comment type="caution">
    <text evidence="2">The sequence shown here is derived from an EMBL/GenBank/DDBJ whole genome shotgun (WGS) entry which is preliminary data.</text>
</comment>
<reference evidence="2 3" key="1">
    <citation type="submission" date="2020-04" db="EMBL/GenBank/DDBJ databases">
        <title>Arthrobacter sp. nov.</title>
        <authorList>
            <person name="Liu S."/>
        </authorList>
    </citation>
    <scope>NUCLEOTIDE SEQUENCE [LARGE SCALE GENOMIC DNA]</scope>
    <source>
        <strain evidence="2 3">E918</strain>
    </source>
</reference>
<gene>
    <name evidence="2" type="ORF">HGG74_09680</name>
</gene>
<name>A0A7X6K6C9_9MICC</name>
<organism evidence="2 3">
    <name type="scientific">Arthrobacter mobilis</name>
    <dbReference type="NCBI Taxonomy" id="2724944"/>
    <lineage>
        <taxon>Bacteria</taxon>
        <taxon>Bacillati</taxon>
        <taxon>Actinomycetota</taxon>
        <taxon>Actinomycetes</taxon>
        <taxon>Micrococcales</taxon>
        <taxon>Micrococcaceae</taxon>
        <taxon>Arthrobacter</taxon>
    </lineage>
</organism>
<sequence length="91" mass="10320">MTSERHEDQRAEKPNPSRDEELLPDADKPASSSQGLGKVWGDAERSGSAVDEPVKEPNERDAAAIQDLEENYIVREDEHGERYIEEDRGER</sequence>
<evidence type="ECO:0000313" key="2">
    <source>
        <dbReference type="EMBL" id="NKX54803.1"/>
    </source>
</evidence>
<dbReference type="EMBL" id="JAAZSQ010000007">
    <property type="protein sequence ID" value="NKX54803.1"/>
    <property type="molecule type" value="Genomic_DNA"/>
</dbReference>
<dbReference type="RefSeq" id="WP_168486142.1">
    <property type="nucleotide sequence ID" value="NZ_JAAZSQ010000007.1"/>
</dbReference>
<evidence type="ECO:0000313" key="3">
    <source>
        <dbReference type="Proteomes" id="UP000544090"/>
    </source>
</evidence>
<proteinExistence type="predicted"/>
<evidence type="ECO:0000256" key="1">
    <source>
        <dbReference type="SAM" id="MobiDB-lite"/>
    </source>
</evidence>
<dbReference type="Proteomes" id="UP000544090">
    <property type="component" value="Unassembled WGS sequence"/>
</dbReference>
<feature type="compositionally biased region" description="Basic and acidic residues" evidence="1">
    <location>
        <begin position="1"/>
        <end position="28"/>
    </location>
</feature>
<feature type="compositionally biased region" description="Basic and acidic residues" evidence="1">
    <location>
        <begin position="72"/>
        <end position="91"/>
    </location>
</feature>
<feature type="compositionally biased region" description="Basic and acidic residues" evidence="1">
    <location>
        <begin position="52"/>
        <end position="62"/>
    </location>
</feature>
<accession>A0A7X6K6C9</accession>